<dbReference type="Pfam" id="PF05991">
    <property type="entry name" value="NYN_YacP"/>
    <property type="match status" value="1"/>
</dbReference>
<evidence type="ECO:0000313" key="5">
    <source>
        <dbReference type="Proteomes" id="UP000484547"/>
    </source>
</evidence>
<evidence type="ECO:0000313" key="1">
    <source>
        <dbReference type="EMBL" id="CDB45338.1"/>
    </source>
</evidence>
<accession>R6I563</accession>
<protein>
    <submittedName>
        <fullName evidence="2">NYN domain-containing protein</fullName>
    </submittedName>
</protein>
<dbReference type="InterPro" id="IPR010298">
    <property type="entry name" value="YacP-like"/>
</dbReference>
<keyword evidence="4" id="KW-1185">Reference proteome</keyword>
<evidence type="ECO:0000313" key="2">
    <source>
        <dbReference type="EMBL" id="MTT74783.1"/>
    </source>
</evidence>
<dbReference type="RefSeq" id="WP_021717369.1">
    <property type="nucleotide sequence ID" value="NZ_AP019004.1"/>
</dbReference>
<reference evidence="4 5" key="2">
    <citation type="journal article" date="2019" name="Nat. Med.">
        <title>A library of human gut bacterial isolates paired with longitudinal multiomics data enables mechanistic microbiome research.</title>
        <authorList>
            <person name="Poyet M."/>
            <person name="Groussin M."/>
            <person name="Gibbons S.M."/>
            <person name="Avila-Pacheco J."/>
            <person name="Jiang X."/>
            <person name="Kearney S.M."/>
            <person name="Perrotta A.R."/>
            <person name="Berdy B."/>
            <person name="Zhao S."/>
            <person name="Lieberman T.D."/>
            <person name="Swanson P.K."/>
            <person name="Smith M."/>
            <person name="Roesemann S."/>
            <person name="Alexander J.E."/>
            <person name="Rich S.A."/>
            <person name="Livny J."/>
            <person name="Vlamakis H."/>
            <person name="Clish C."/>
            <person name="Bullock K."/>
            <person name="Deik A."/>
            <person name="Scott J."/>
            <person name="Pierce K.A."/>
            <person name="Xavier R.J."/>
            <person name="Alm E.J."/>
        </authorList>
    </citation>
    <scope>NUCLEOTIDE SEQUENCE [LARGE SCALE GENOMIC DNA]</scope>
    <source>
        <strain evidence="2 5">BIOML-A13</strain>
        <strain evidence="3 4">BIOML-A3</strain>
    </source>
</reference>
<dbReference type="CDD" id="cd10912">
    <property type="entry name" value="PIN_YacP-like"/>
    <property type="match status" value="1"/>
</dbReference>
<dbReference type="OrthoDB" id="9792160at2"/>
<evidence type="ECO:0000313" key="4">
    <source>
        <dbReference type="Proteomes" id="UP000443070"/>
    </source>
</evidence>
<proteinExistence type="predicted"/>
<organism evidence="1">
    <name type="scientific">Phascolarctobacterium faecium</name>
    <dbReference type="NCBI Taxonomy" id="33025"/>
    <lineage>
        <taxon>Bacteria</taxon>
        <taxon>Bacillati</taxon>
        <taxon>Bacillota</taxon>
        <taxon>Negativicutes</taxon>
        <taxon>Acidaminococcales</taxon>
        <taxon>Acidaminococcaceae</taxon>
        <taxon>Phascolarctobacterium</taxon>
    </lineage>
</organism>
<gene>
    <name evidence="1" type="ORF">BN533_00466</name>
    <name evidence="2" type="ORF">GMD11_00670</name>
    <name evidence="3" type="ORF">GMD18_00665</name>
</gene>
<reference evidence="1" key="1">
    <citation type="submission" date="2012-11" db="EMBL/GenBank/DDBJ databases">
        <title>Dependencies among metagenomic species, viruses, plasmids and units of genetic variation.</title>
        <authorList>
            <person name="Nielsen H.B."/>
            <person name="Almeida M."/>
            <person name="Juncker A.S."/>
            <person name="Rasmussen S."/>
            <person name="Li J."/>
            <person name="Sunagawa S."/>
            <person name="Plichta D."/>
            <person name="Gautier L."/>
            <person name="Le Chatelier E."/>
            <person name="Peletier E."/>
            <person name="Bonde I."/>
            <person name="Nielsen T."/>
            <person name="Manichanh C."/>
            <person name="Arumugam M."/>
            <person name="Batto J."/>
            <person name="Santos M.B.Q.D."/>
            <person name="Blom N."/>
            <person name="Borruel N."/>
            <person name="Burgdorf K.S."/>
            <person name="Boumezbeur F."/>
            <person name="Casellas F."/>
            <person name="Dore J."/>
            <person name="Guarner F."/>
            <person name="Hansen T."/>
            <person name="Hildebrand F."/>
            <person name="Kaas R.S."/>
            <person name="Kennedy S."/>
            <person name="Kristiansen K."/>
            <person name="Kultima J.R."/>
            <person name="Leonard P."/>
            <person name="Levenez F."/>
            <person name="Lund O."/>
            <person name="Moumen B."/>
            <person name="Le Paslier D."/>
            <person name="Pons N."/>
            <person name="Pedersen O."/>
            <person name="Prifti E."/>
            <person name="Qin J."/>
            <person name="Raes J."/>
            <person name="Tap J."/>
            <person name="Tims S."/>
            <person name="Ussery D.W."/>
            <person name="Yamada T."/>
            <person name="MetaHit consortium"/>
            <person name="Renault P."/>
            <person name="Sicheritz-Ponten T."/>
            <person name="Bork P."/>
            <person name="Wang J."/>
            <person name="Brunak S."/>
            <person name="Ehrlich S.D."/>
        </authorList>
    </citation>
    <scope>NUCLEOTIDE SEQUENCE [LARGE SCALE GENOMIC DNA]</scope>
</reference>
<dbReference type="AlphaFoldDB" id="A0A3G9HC80"/>
<dbReference type="PANTHER" id="PTHR34547">
    <property type="entry name" value="YACP-LIKE NYN DOMAIN PROTEIN"/>
    <property type="match status" value="1"/>
</dbReference>
<dbReference type="Proteomes" id="UP000484547">
    <property type="component" value="Unassembled WGS sequence"/>
</dbReference>
<accession>A0A3G9HC80</accession>
<sequence length="171" mass="19812">MKEWLVVDGYNVINSWQDFRKFREENLEHARELLKEKLAEYIAFKGYSGIVVFDAQEVQGVASFEKNGALEIVFTNEGETADSWIERRVYDLVKSGSSVFVVTSDYAEQLNVLGSGAYRISAREFREEYLLTKKQIAQRSERLARGLGRNELGGRLQEHILDHFEKLRRNT</sequence>
<dbReference type="EMBL" id="CBDS010000029">
    <property type="protein sequence ID" value="CDB45338.1"/>
    <property type="molecule type" value="Genomic_DNA"/>
</dbReference>
<dbReference type="PANTHER" id="PTHR34547:SF1">
    <property type="entry name" value="YACP-LIKE NYN DOMAIN PROTEIN"/>
    <property type="match status" value="1"/>
</dbReference>
<evidence type="ECO:0000313" key="3">
    <source>
        <dbReference type="EMBL" id="MTU02914.1"/>
    </source>
</evidence>
<dbReference type="GeneID" id="49406698"/>
<dbReference type="EMBL" id="WNBM01000001">
    <property type="protein sequence ID" value="MTT74783.1"/>
    <property type="molecule type" value="Genomic_DNA"/>
</dbReference>
<dbReference type="EMBL" id="WNBW01000001">
    <property type="protein sequence ID" value="MTU02914.1"/>
    <property type="molecule type" value="Genomic_DNA"/>
</dbReference>
<dbReference type="Proteomes" id="UP000443070">
    <property type="component" value="Unassembled WGS sequence"/>
</dbReference>
<name>A0A3G9HC80_9FIRM</name>
<comment type="caution">
    <text evidence="1">The sequence shown here is derived from an EMBL/GenBank/DDBJ whole genome shotgun (WGS) entry which is preliminary data.</text>
</comment>